<comment type="caution">
    <text evidence="1">The sequence shown here is derived from an EMBL/GenBank/DDBJ whole genome shotgun (WGS) entry which is preliminary data.</text>
</comment>
<gene>
    <name evidence="1" type="ORF">N3K66_008699</name>
</gene>
<keyword evidence="2" id="KW-1185">Reference proteome</keyword>
<reference evidence="1" key="1">
    <citation type="submission" date="2022-10" db="EMBL/GenBank/DDBJ databases">
        <title>Complete Genome of Trichothecium roseum strain YXFP-22015, a Plant Pathogen Isolated from Citrus.</title>
        <authorList>
            <person name="Wang Y."/>
            <person name="Zhu L."/>
        </authorList>
    </citation>
    <scope>NUCLEOTIDE SEQUENCE</scope>
    <source>
        <strain evidence="1">YXFP-22015</strain>
    </source>
</reference>
<sequence>MFWRFGGYANISTIDTILDKPDFTLEDLLDEGDLIQELKQHNTKLIEYLREDKALEKLLEYAVAPQLEKCETPADNDDDSGESRGRLLSFSRPRASSRATDATDNEDDEQQQQQKKHNRYAFVACEILSSDTWSIYEALTENRQLIRDFWGFLARPSPLDPLQASYFTKINESLFEKKTEEMMELLRELPDAVPNLLKHVECPMIMDLLLKIIALDRSEGGQGIVEWLYSKNIIPTLLSCLAPEHSWVMQTAAGDFIKAIITISANASQNEQQCIGPNELTRQLVSKPCVDQLVSYMLGGGNPLTVGVGIIIEVIRKNNSDYDPDVGTESTSPPSSHDPIYLGTLLRLFAENVPNFMNLIMGSTEKKRIESTFGERLEPLGFDRFKTCELMAELLHCSNMGLLNEPGSEQLIATRDAERRRLRADGKLGPQRDEDPSTDDLTMRMSHPPQDETRLQVTNADDDGFEEVQPSKEMSEDTSHEFVKAEAVASPPTQSSSLLDKDEDDFVEEPLSSPRLAVTADKVSEQQFDEPDLIVAPLSPSKPRLAEPVLTPPTEVPAAEAKALEAETKAAEPTDAPSPLEKAIAIQDAALGEENPSFAPSEPSVIETETEIKTEKVAEDKPVEDEPVEDKPIEDESGEDKSGEGKSGDDKPVENKASDDKSGEEADLAKDRAMSPHPEDVPAPLFSAPTAPDSGNDKPPQLPARTSPVESTDPTNEAEGNANADESTPADTKPEATGSEGLKATDIPEAPVVGDFLKIQFVEHKVVPTILSFFFSYPWNNFLHNVVYDIVQQVFNGPMDRGYNPTLAISLFEAADVTAAIINGQKVSDESHAKTKTRMGYMGHLTLIAEEVVKFTERHPPELLSETVLDKVMSQDWINYVEGALAETRERDNAILGGVRPEVALGHRGSLGGGGLGGVGLSSFGTNTSAGSNALAEAGLNGGIEMNEGGNNGIGPFAISAGTLMSGFGSSSDEEDEEGEGEDEDVNSEFRAYTDSLNQGGSMAPPSIPPPPPPPPPLNIPPSRARRQLAARLAMHQKSNMAQEPSSATLHNDDDDDDDDDTKDPFADDEDGFYDDEDDDDDDDDAGKAGRRAEGRGAWWRGVVRRRGGDDSATGKNLSDEDDEEFGDFAMADEDKDKEETASNSVNKGKVLLKPLAVNPAKDGSRGLSGLWPFGTSAKYEGEGQTDDLDSPVDVGGEEKKKPTEVKEAKRRTSIEDPDDDEVVV</sequence>
<organism evidence="1 2">
    <name type="scientific">Trichothecium roseum</name>
    <dbReference type="NCBI Taxonomy" id="47278"/>
    <lineage>
        <taxon>Eukaryota</taxon>
        <taxon>Fungi</taxon>
        <taxon>Dikarya</taxon>
        <taxon>Ascomycota</taxon>
        <taxon>Pezizomycotina</taxon>
        <taxon>Sordariomycetes</taxon>
        <taxon>Hypocreomycetidae</taxon>
        <taxon>Hypocreales</taxon>
        <taxon>Hypocreales incertae sedis</taxon>
        <taxon>Trichothecium</taxon>
    </lineage>
</organism>
<evidence type="ECO:0000313" key="2">
    <source>
        <dbReference type="Proteomes" id="UP001163324"/>
    </source>
</evidence>
<dbReference type="EMBL" id="CM047948">
    <property type="protein sequence ID" value="KAI9896527.1"/>
    <property type="molecule type" value="Genomic_DNA"/>
</dbReference>
<dbReference type="Proteomes" id="UP001163324">
    <property type="component" value="Chromosome 9"/>
</dbReference>
<evidence type="ECO:0000313" key="1">
    <source>
        <dbReference type="EMBL" id="KAI9896527.1"/>
    </source>
</evidence>
<protein>
    <submittedName>
        <fullName evidence="1">Uncharacterized protein</fullName>
    </submittedName>
</protein>
<name>A0ACC0URF6_9HYPO</name>
<accession>A0ACC0URF6</accession>
<proteinExistence type="predicted"/>